<feature type="region of interest" description="Disordered" evidence="5">
    <location>
        <begin position="106"/>
        <end position="139"/>
    </location>
</feature>
<dbReference type="AlphaFoldDB" id="A0A9W8BC27"/>
<dbReference type="Pfam" id="PF00447">
    <property type="entry name" value="HSF_DNA-bind"/>
    <property type="match status" value="1"/>
</dbReference>
<gene>
    <name evidence="7" type="ORF">H4R34_000279</name>
</gene>
<evidence type="ECO:0000256" key="5">
    <source>
        <dbReference type="SAM" id="MobiDB-lite"/>
    </source>
</evidence>
<dbReference type="GO" id="GO:0043565">
    <property type="term" value="F:sequence-specific DNA binding"/>
    <property type="evidence" value="ECO:0007669"/>
    <property type="project" value="InterPro"/>
</dbReference>
<protein>
    <recommendedName>
        <fullName evidence="6">HSF-type DNA-binding domain-containing protein</fullName>
    </recommendedName>
</protein>
<evidence type="ECO:0000256" key="1">
    <source>
        <dbReference type="ARBA" id="ARBA00004123"/>
    </source>
</evidence>
<evidence type="ECO:0000313" key="7">
    <source>
        <dbReference type="EMBL" id="KAJ1985022.1"/>
    </source>
</evidence>
<evidence type="ECO:0000256" key="2">
    <source>
        <dbReference type="ARBA" id="ARBA00023125"/>
    </source>
</evidence>
<dbReference type="PRINTS" id="PR00056">
    <property type="entry name" value="HSFDOMAIN"/>
</dbReference>
<dbReference type="EMBL" id="JANBQB010000006">
    <property type="protein sequence ID" value="KAJ1985022.1"/>
    <property type="molecule type" value="Genomic_DNA"/>
</dbReference>
<feature type="compositionally biased region" description="Low complexity" evidence="5">
    <location>
        <begin position="113"/>
        <end position="125"/>
    </location>
</feature>
<name>A0A9W8BC27_9FUNG</name>
<dbReference type="PANTHER" id="PTHR10015">
    <property type="entry name" value="HEAT SHOCK TRANSCRIPTION FACTOR"/>
    <property type="match status" value="1"/>
</dbReference>
<evidence type="ECO:0000259" key="6">
    <source>
        <dbReference type="SMART" id="SM00415"/>
    </source>
</evidence>
<feature type="domain" description="HSF-type DNA-binding" evidence="6">
    <location>
        <begin position="4"/>
        <end position="107"/>
    </location>
</feature>
<reference evidence="7" key="1">
    <citation type="submission" date="2022-07" db="EMBL/GenBank/DDBJ databases">
        <title>Phylogenomic reconstructions and comparative analyses of Kickxellomycotina fungi.</title>
        <authorList>
            <person name="Reynolds N.K."/>
            <person name="Stajich J.E."/>
            <person name="Barry K."/>
            <person name="Grigoriev I.V."/>
            <person name="Crous P."/>
            <person name="Smith M.E."/>
        </authorList>
    </citation>
    <scope>NUCLEOTIDE SEQUENCE</scope>
    <source>
        <strain evidence="7">RSA 567</strain>
    </source>
</reference>
<sequence length="310" mass="33954">MEAESFSFATKLYNSLEDPLYRHCVTWDTTGQYLVFTDIREYERLVLPRYHKTRAFKSLVRQLHLYGFRRGTDARKQRDSRLLNYCSFYHPRFIRGRRDLLPTIKRKPKSAKARAAAQAAQSQSPPLSPPLTVPSDACTSPEPSLLTVGLVGSGMTTASHSVSPELSATSTLGMWPENTVDLPWPQGSQPLMANPAPNTSPAFNALTSMPTGVSPMYPAVPENMWFLLAPQSSAASPVGYTQSMATVAEQPMAPSAISTYTLGYPTTLPYEAAPSFVPNTVSNEPSAANHLMYAVNNGFMYSTSGPSNLC</sequence>
<dbReference type="GO" id="GO:0005634">
    <property type="term" value="C:nucleus"/>
    <property type="evidence" value="ECO:0007669"/>
    <property type="project" value="UniProtKB-SubCell"/>
</dbReference>
<dbReference type="OrthoDB" id="60033at2759"/>
<evidence type="ECO:0000256" key="3">
    <source>
        <dbReference type="ARBA" id="ARBA00023242"/>
    </source>
</evidence>
<keyword evidence="2" id="KW-0238">DNA-binding</keyword>
<dbReference type="InterPro" id="IPR036388">
    <property type="entry name" value="WH-like_DNA-bd_sf"/>
</dbReference>
<dbReference type="SMART" id="SM00415">
    <property type="entry name" value="HSF"/>
    <property type="match status" value="1"/>
</dbReference>
<dbReference type="SUPFAM" id="SSF46785">
    <property type="entry name" value="Winged helix' DNA-binding domain"/>
    <property type="match status" value="1"/>
</dbReference>
<comment type="caution">
    <text evidence="7">The sequence shown here is derived from an EMBL/GenBank/DDBJ whole genome shotgun (WGS) entry which is preliminary data.</text>
</comment>
<dbReference type="GO" id="GO:0003700">
    <property type="term" value="F:DNA-binding transcription factor activity"/>
    <property type="evidence" value="ECO:0007669"/>
    <property type="project" value="InterPro"/>
</dbReference>
<proteinExistence type="inferred from homology"/>
<organism evidence="7 8">
    <name type="scientific">Dimargaris verticillata</name>
    <dbReference type="NCBI Taxonomy" id="2761393"/>
    <lineage>
        <taxon>Eukaryota</taxon>
        <taxon>Fungi</taxon>
        <taxon>Fungi incertae sedis</taxon>
        <taxon>Zoopagomycota</taxon>
        <taxon>Kickxellomycotina</taxon>
        <taxon>Dimargaritomycetes</taxon>
        <taxon>Dimargaritales</taxon>
        <taxon>Dimargaritaceae</taxon>
        <taxon>Dimargaris</taxon>
    </lineage>
</organism>
<dbReference type="Proteomes" id="UP001151582">
    <property type="component" value="Unassembled WGS sequence"/>
</dbReference>
<keyword evidence="8" id="KW-1185">Reference proteome</keyword>
<evidence type="ECO:0000313" key="8">
    <source>
        <dbReference type="Proteomes" id="UP001151582"/>
    </source>
</evidence>
<keyword evidence="3" id="KW-0539">Nucleus</keyword>
<evidence type="ECO:0000256" key="4">
    <source>
        <dbReference type="RuleBase" id="RU004020"/>
    </source>
</evidence>
<dbReference type="PANTHER" id="PTHR10015:SF206">
    <property type="entry name" value="HSF-TYPE DNA-BINDING DOMAIN-CONTAINING PROTEIN"/>
    <property type="match status" value="1"/>
</dbReference>
<dbReference type="InterPro" id="IPR000232">
    <property type="entry name" value="HSF_DNA-bd"/>
</dbReference>
<accession>A0A9W8BC27</accession>
<comment type="similarity">
    <text evidence="4">Belongs to the HSF family.</text>
</comment>
<comment type="subcellular location">
    <subcellularLocation>
        <location evidence="1">Nucleus</location>
    </subcellularLocation>
</comment>
<dbReference type="Gene3D" id="1.10.10.10">
    <property type="entry name" value="Winged helix-like DNA-binding domain superfamily/Winged helix DNA-binding domain"/>
    <property type="match status" value="1"/>
</dbReference>
<dbReference type="InterPro" id="IPR036390">
    <property type="entry name" value="WH_DNA-bd_sf"/>
</dbReference>